<dbReference type="AlphaFoldDB" id="A0A7Y4KSP8"/>
<dbReference type="RefSeq" id="WP_158617124.1">
    <property type="nucleotide sequence ID" value="NZ_JABFJV010000417.1"/>
</dbReference>
<dbReference type="Proteomes" id="UP000563426">
    <property type="component" value="Unassembled WGS sequence"/>
</dbReference>
<comment type="caution">
    <text evidence="1">The sequence shown here is derived from an EMBL/GenBank/DDBJ whole genome shotgun (WGS) entry which is preliminary data.</text>
</comment>
<dbReference type="EMBL" id="JABFJV010000417">
    <property type="protein sequence ID" value="NOK39117.1"/>
    <property type="molecule type" value="Genomic_DNA"/>
</dbReference>
<gene>
    <name evidence="1" type="ORF">HMI49_38665</name>
</gene>
<organism evidence="1 2">
    <name type="scientific">Corallococcus exercitus</name>
    <dbReference type="NCBI Taxonomy" id="2316736"/>
    <lineage>
        <taxon>Bacteria</taxon>
        <taxon>Pseudomonadati</taxon>
        <taxon>Myxococcota</taxon>
        <taxon>Myxococcia</taxon>
        <taxon>Myxococcales</taxon>
        <taxon>Cystobacterineae</taxon>
        <taxon>Myxococcaceae</taxon>
        <taxon>Corallococcus</taxon>
    </lineage>
</organism>
<name>A0A7Y4KSP8_9BACT</name>
<sequence length="50" mass="5240">MGAAGQRAHPEGGAATLRLTVGQSIPFALFYQYAYRGNQFGGLHIAGIGF</sequence>
<evidence type="ECO:0000313" key="2">
    <source>
        <dbReference type="Proteomes" id="UP000563426"/>
    </source>
</evidence>
<keyword evidence="2" id="KW-1185">Reference proteome</keyword>
<reference evidence="1 2" key="1">
    <citation type="submission" date="2020-05" db="EMBL/GenBank/DDBJ databases">
        <authorList>
            <person name="Whitworth D."/>
        </authorList>
    </citation>
    <scope>NUCLEOTIDE SEQUENCE [LARGE SCALE GENOMIC DNA]</scope>
    <source>
        <strain evidence="1 2">AB043B</strain>
    </source>
</reference>
<protein>
    <submittedName>
        <fullName evidence="1">Uncharacterized protein</fullName>
    </submittedName>
</protein>
<evidence type="ECO:0000313" key="1">
    <source>
        <dbReference type="EMBL" id="NOK39117.1"/>
    </source>
</evidence>
<proteinExistence type="predicted"/>
<accession>A0A7Y4KSP8</accession>